<dbReference type="GO" id="GO:0046933">
    <property type="term" value="F:proton-transporting ATP synthase activity, rotational mechanism"/>
    <property type="evidence" value="ECO:0007669"/>
    <property type="project" value="UniProtKB-UniRule"/>
</dbReference>
<dbReference type="GO" id="GO:0045259">
    <property type="term" value="C:proton-transporting ATP synthase complex"/>
    <property type="evidence" value="ECO:0007669"/>
    <property type="project" value="UniProtKB-KW"/>
</dbReference>
<protein>
    <recommendedName>
        <fullName evidence="8">ATP synthase subunit delta</fullName>
    </recommendedName>
    <alternativeName>
        <fullName evidence="8">ATP synthase F(1) sector subunit delta</fullName>
    </alternativeName>
    <alternativeName>
        <fullName evidence="8">F-type ATPase subunit delta</fullName>
        <shortName evidence="8">F-ATPase subunit delta</shortName>
    </alternativeName>
</protein>
<dbReference type="InterPro" id="IPR020781">
    <property type="entry name" value="ATPase_OSCP/d_CS"/>
</dbReference>
<dbReference type="Pfam" id="PF00213">
    <property type="entry name" value="OSCP"/>
    <property type="match status" value="1"/>
</dbReference>
<keyword evidence="10" id="KW-1185">Reference proteome</keyword>
<keyword evidence="2 8" id="KW-0813">Transport</keyword>
<dbReference type="RefSeq" id="WP_006102020.1">
    <property type="nucleotide sequence ID" value="NZ_DS989852.1"/>
</dbReference>
<evidence type="ECO:0000256" key="7">
    <source>
        <dbReference type="ARBA" id="ARBA00023310"/>
    </source>
</evidence>
<dbReference type="Proteomes" id="UP000003835">
    <property type="component" value="Unassembled WGS sequence"/>
</dbReference>
<dbReference type="PRINTS" id="PR00125">
    <property type="entry name" value="ATPASEDELTA"/>
</dbReference>
<dbReference type="PANTHER" id="PTHR11910">
    <property type="entry name" value="ATP SYNTHASE DELTA CHAIN"/>
    <property type="match status" value="1"/>
</dbReference>
<keyword evidence="9" id="KW-0378">Hydrolase</keyword>
<keyword evidence="5 8" id="KW-0472">Membrane</keyword>
<evidence type="ECO:0000256" key="5">
    <source>
        <dbReference type="ARBA" id="ARBA00023136"/>
    </source>
</evidence>
<dbReference type="InterPro" id="IPR000711">
    <property type="entry name" value="ATPase_OSCP/dsu"/>
</dbReference>
<name>B4VTZ8_9CYAN</name>
<comment type="subcellular location">
    <subcellularLocation>
        <location evidence="8">Cellular thylakoid membrane</location>
        <topology evidence="8">Peripheral membrane protein</topology>
    </subcellularLocation>
    <subcellularLocation>
        <location evidence="1">Membrane</location>
    </subcellularLocation>
</comment>
<dbReference type="SUPFAM" id="SSF47928">
    <property type="entry name" value="N-terminal domain of the delta subunit of the F1F0-ATP synthase"/>
    <property type="match status" value="1"/>
</dbReference>
<organism evidence="9 10">
    <name type="scientific">Coleofasciculus chthonoplastes PCC 7420</name>
    <dbReference type="NCBI Taxonomy" id="118168"/>
    <lineage>
        <taxon>Bacteria</taxon>
        <taxon>Bacillati</taxon>
        <taxon>Cyanobacteriota</taxon>
        <taxon>Cyanophyceae</taxon>
        <taxon>Coleofasciculales</taxon>
        <taxon>Coleofasciculaceae</taxon>
        <taxon>Coleofasciculus</taxon>
    </lineage>
</organism>
<evidence type="ECO:0000313" key="10">
    <source>
        <dbReference type="Proteomes" id="UP000003835"/>
    </source>
</evidence>
<sequence length="185" mass="20685">MKGSSFSAEVVEPYAEALMSVAQEHNLVDKFGEDVAALLDTLKESEELQQFLDNPIIKAEDKKAVLQQISGDQIHPYMVNFLKILVERRRILFMGEICKQYQALLRELKQTVLAEVVSAVELNDDQKQAVRQKVLSMTNAQDVELDTQIDADLLGGVIIKVESQVVDASLRGQLRRIGVSLSRST</sequence>
<evidence type="ECO:0000256" key="4">
    <source>
        <dbReference type="ARBA" id="ARBA00023065"/>
    </source>
</evidence>
<dbReference type="PROSITE" id="PS00389">
    <property type="entry name" value="ATPASE_DELTA"/>
    <property type="match status" value="1"/>
</dbReference>
<gene>
    <name evidence="8" type="primary">atpH</name>
    <name evidence="8" type="synonym">atpD</name>
    <name evidence="9" type="ORF">MC7420_6167</name>
</gene>
<comment type="function">
    <text evidence="8">This protein is part of the stalk that links CF(0) to CF(1). It either transmits conformational changes from CF(0) to CF(1) or is implicated in proton conduction.</text>
</comment>
<dbReference type="InterPro" id="IPR026015">
    <property type="entry name" value="ATP_synth_OSCP/delta_N_sf"/>
</dbReference>
<keyword evidence="3 8" id="KW-0375">Hydrogen ion transport</keyword>
<proteinExistence type="inferred from homology"/>
<comment type="similarity">
    <text evidence="8">Belongs to the ATPase delta chain family.</text>
</comment>
<evidence type="ECO:0000256" key="3">
    <source>
        <dbReference type="ARBA" id="ARBA00022781"/>
    </source>
</evidence>
<evidence type="ECO:0000256" key="6">
    <source>
        <dbReference type="ARBA" id="ARBA00023196"/>
    </source>
</evidence>
<evidence type="ECO:0000256" key="8">
    <source>
        <dbReference type="HAMAP-Rule" id="MF_01416"/>
    </source>
</evidence>
<dbReference type="GO" id="GO:0016787">
    <property type="term" value="F:hydrolase activity"/>
    <property type="evidence" value="ECO:0007669"/>
    <property type="project" value="UniProtKB-KW"/>
</dbReference>
<accession>B4VTZ8</accession>
<evidence type="ECO:0000256" key="1">
    <source>
        <dbReference type="ARBA" id="ARBA00004370"/>
    </source>
</evidence>
<dbReference type="STRING" id="118168.MC7420_6167"/>
<dbReference type="GO" id="GO:0031676">
    <property type="term" value="C:plasma membrane-derived thylakoid membrane"/>
    <property type="evidence" value="ECO:0007669"/>
    <property type="project" value="UniProtKB-SubCell"/>
</dbReference>
<dbReference type="OrthoDB" id="9802471at2"/>
<reference evidence="9 10" key="1">
    <citation type="submission" date="2008-07" db="EMBL/GenBank/DDBJ databases">
        <authorList>
            <person name="Tandeau de Marsac N."/>
            <person name="Ferriera S."/>
            <person name="Johnson J."/>
            <person name="Kravitz S."/>
            <person name="Beeson K."/>
            <person name="Sutton G."/>
            <person name="Rogers Y.-H."/>
            <person name="Friedman R."/>
            <person name="Frazier M."/>
            <person name="Venter J.C."/>
        </authorList>
    </citation>
    <scope>NUCLEOTIDE SEQUENCE [LARGE SCALE GENOMIC DNA]</scope>
    <source>
        <strain evidence="9 10">PCC 7420</strain>
    </source>
</reference>
<dbReference type="AlphaFoldDB" id="B4VTZ8"/>
<keyword evidence="8" id="KW-0793">Thylakoid</keyword>
<dbReference type="EMBL" id="DS989852">
    <property type="protein sequence ID" value="EDX74689.1"/>
    <property type="molecule type" value="Genomic_DNA"/>
</dbReference>
<keyword evidence="6 8" id="KW-0139">CF(1)</keyword>
<dbReference type="Gene3D" id="1.10.520.20">
    <property type="entry name" value="N-terminal domain of the delta subunit of the F1F0-ATP synthase"/>
    <property type="match status" value="1"/>
</dbReference>
<evidence type="ECO:0000313" key="9">
    <source>
        <dbReference type="EMBL" id="EDX74689.1"/>
    </source>
</evidence>
<dbReference type="eggNOG" id="COG0712">
    <property type="taxonomic scope" value="Bacteria"/>
</dbReference>
<keyword evidence="4 8" id="KW-0406">Ion transport</keyword>
<dbReference type="NCBIfam" id="TIGR01145">
    <property type="entry name" value="ATP_synt_delta"/>
    <property type="match status" value="1"/>
</dbReference>
<dbReference type="NCBIfam" id="NF004402">
    <property type="entry name" value="PRK05758.2-2"/>
    <property type="match status" value="1"/>
</dbReference>
<evidence type="ECO:0000256" key="2">
    <source>
        <dbReference type="ARBA" id="ARBA00022448"/>
    </source>
</evidence>
<comment type="function">
    <text evidence="8">F(1)F(0) ATP synthase produces ATP from ADP in the presence of a proton or sodium gradient. F-type ATPases consist of two structural domains, F(1) containing the extramembraneous catalytic core and F(0) containing the membrane proton channel, linked together by a central stalk and a peripheral stalk. During catalysis, ATP synthesis in the catalytic domain of F(1) is coupled via a rotary mechanism of the central stalk subunits to proton translocation.</text>
</comment>
<keyword evidence="7 8" id="KW-0066">ATP synthesis</keyword>
<dbReference type="HAMAP" id="MF_01416">
    <property type="entry name" value="ATP_synth_delta_bact"/>
    <property type="match status" value="1"/>
</dbReference>
<dbReference type="HOGENOM" id="CLU_085114_4_0_3"/>